<comment type="caution">
    <text evidence="1">The sequence shown here is derived from an EMBL/GenBank/DDBJ whole genome shotgun (WGS) entry which is preliminary data.</text>
</comment>
<accession>A0AAQ4EDB7</accession>
<organism evidence="1 2">
    <name type="scientific">Amblyomma americanum</name>
    <name type="common">Lone star tick</name>
    <dbReference type="NCBI Taxonomy" id="6943"/>
    <lineage>
        <taxon>Eukaryota</taxon>
        <taxon>Metazoa</taxon>
        <taxon>Ecdysozoa</taxon>
        <taxon>Arthropoda</taxon>
        <taxon>Chelicerata</taxon>
        <taxon>Arachnida</taxon>
        <taxon>Acari</taxon>
        <taxon>Parasitiformes</taxon>
        <taxon>Ixodida</taxon>
        <taxon>Ixodoidea</taxon>
        <taxon>Ixodidae</taxon>
        <taxon>Amblyomminae</taxon>
        <taxon>Amblyomma</taxon>
    </lineage>
</organism>
<sequence>MFKFLEFGLKGEKQVEVALSSTLALMTYEMKEKVTSPVKFGEPCVRRHAQMFTAYCLEKLPNEQEHSDSVTAVGFNGTMLFTFETAAIVGKKASAV</sequence>
<dbReference type="EMBL" id="JARKHS020017912">
    <property type="protein sequence ID" value="KAK8772735.1"/>
    <property type="molecule type" value="Genomic_DNA"/>
</dbReference>
<name>A0AAQ4EDB7_AMBAM</name>
<evidence type="ECO:0000313" key="2">
    <source>
        <dbReference type="Proteomes" id="UP001321473"/>
    </source>
</evidence>
<gene>
    <name evidence="1" type="ORF">V5799_024021</name>
</gene>
<evidence type="ECO:0000313" key="1">
    <source>
        <dbReference type="EMBL" id="KAK8772735.1"/>
    </source>
</evidence>
<keyword evidence="2" id="KW-1185">Reference proteome</keyword>
<dbReference type="AlphaFoldDB" id="A0AAQ4EDB7"/>
<proteinExistence type="predicted"/>
<dbReference type="Proteomes" id="UP001321473">
    <property type="component" value="Unassembled WGS sequence"/>
</dbReference>
<protein>
    <submittedName>
        <fullName evidence="1">Uncharacterized protein</fullName>
    </submittedName>
</protein>
<reference evidence="1 2" key="1">
    <citation type="journal article" date="2023" name="Arcadia Sci">
        <title>De novo assembly of a long-read Amblyomma americanum tick genome.</title>
        <authorList>
            <person name="Chou S."/>
            <person name="Poskanzer K.E."/>
            <person name="Rollins M."/>
            <person name="Thuy-Boun P.S."/>
        </authorList>
    </citation>
    <scope>NUCLEOTIDE SEQUENCE [LARGE SCALE GENOMIC DNA]</scope>
    <source>
        <strain evidence="1">F_SG_1</strain>
        <tissue evidence="1">Salivary glands</tissue>
    </source>
</reference>